<keyword evidence="2" id="KW-1185">Reference proteome</keyword>
<dbReference type="AlphaFoldDB" id="A0A9W6SUD3"/>
<organism evidence="1 2">
    <name type="scientific">Actinorhabdospora filicis</name>
    <dbReference type="NCBI Taxonomy" id="1785913"/>
    <lineage>
        <taxon>Bacteria</taxon>
        <taxon>Bacillati</taxon>
        <taxon>Actinomycetota</taxon>
        <taxon>Actinomycetes</taxon>
        <taxon>Micromonosporales</taxon>
        <taxon>Micromonosporaceae</taxon>
        <taxon>Actinorhabdospora</taxon>
    </lineage>
</organism>
<accession>A0A9W6SUD3</accession>
<evidence type="ECO:0000313" key="1">
    <source>
        <dbReference type="EMBL" id="GLZ82104.1"/>
    </source>
</evidence>
<evidence type="ECO:0000313" key="2">
    <source>
        <dbReference type="Proteomes" id="UP001165079"/>
    </source>
</evidence>
<sequence>MAAEAVGIRQERGSAMRFVAGLADRVLDRLVPRVAAAAGTGSLECYRFRCGTGVRCWYSCCRTPDVGGWDCSDCPCDV</sequence>
<dbReference type="EMBL" id="BSTX01000010">
    <property type="protein sequence ID" value="GLZ82104.1"/>
    <property type="molecule type" value="Genomic_DNA"/>
</dbReference>
<dbReference type="Proteomes" id="UP001165079">
    <property type="component" value="Unassembled WGS sequence"/>
</dbReference>
<protein>
    <submittedName>
        <fullName evidence="1">Uncharacterized protein</fullName>
    </submittedName>
</protein>
<proteinExistence type="predicted"/>
<gene>
    <name evidence="1" type="ORF">Afil01_69110</name>
</gene>
<name>A0A9W6SUD3_9ACTN</name>
<reference evidence="1" key="1">
    <citation type="submission" date="2023-03" db="EMBL/GenBank/DDBJ databases">
        <title>Actinorhabdospora filicis NBRC 111898.</title>
        <authorList>
            <person name="Ichikawa N."/>
            <person name="Sato H."/>
            <person name="Tonouchi N."/>
        </authorList>
    </citation>
    <scope>NUCLEOTIDE SEQUENCE</scope>
    <source>
        <strain evidence="1">NBRC 111898</strain>
    </source>
</reference>
<comment type="caution">
    <text evidence="1">The sequence shown here is derived from an EMBL/GenBank/DDBJ whole genome shotgun (WGS) entry which is preliminary data.</text>
</comment>